<accession>A0A6L9EUC7</accession>
<evidence type="ECO:0000259" key="1">
    <source>
        <dbReference type="PROSITE" id="PS50887"/>
    </source>
</evidence>
<dbReference type="Gene3D" id="3.10.580.10">
    <property type="entry name" value="CBS-domain"/>
    <property type="match status" value="1"/>
</dbReference>
<dbReference type="InterPro" id="IPR050469">
    <property type="entry name" value="Diguanylate_Cyclase"/>
</dbReference>
<dbReference type="GO" id="GO:1902201">
    <property type="term" value="P:negative regulation of bacterial-type flagellum-dependent cell motility"/>
    <property type="evidence" value="ECO:0007669"/>
    <property type="project" value="TreeGrafter"/>
</dbReference>
<dbReference type="InterPro" id="IPR029787">
    <property type="entry name" value="Nucleotide_cyclase"/>
</dbReference>
<dbReference type="PANTHER" id="PTHR45138">
    <property type="entry name" value="REGULATORY COMPONENTS OF SENSORY TRANSDUCTION SYSTEM"/>
    <property type="match status" value="1"/>
</dbReference>
<dbReference type="Gene3D" id="3.30.70.270">
    <property type="match status" value="1"/>
</dbReference>
<dbReference type="Pfam" id="PF00990">
    <property type="entry name" value="GGDEF"/>
    <property type="match status" value="1"/>
</dbReference>
<dbReference type="SUPFAM" id="SSF55073">
    <property type="entry name" value="Nucleotide cyclase"/>
    <property type="match status" value="1"/>
</dbReference>
<gene>
    <name evidence="2" type="ORF">GND98_016685</name>
</gene>
<dbReference type="SMART" id="SM00267">
    <property type="entry name" value="GGDEF"/>
    <property type="match status" value="1"/>
</dbReference>
<dbReference type="PROSITE" id="PS50887">
    <property type="entry name" value="GGDEF"/>
    <property type="match status" value="1"/>
</dbReference>
<feature type="domain" description="GGDEF" evidence="1">
    <location>
        <begin position="145"/>
        <end position="280"/>
    </location>
</feature>
<dbReference type="CDD" id="cd01949">
    <property type="entry name" value="GGDEF"/>
    <property type="match status" value="1"/>
</dbReference>
<evidence type="ECO:0000313" key="3">
    <source>
        <dbReference type="Proteomes" id="UP000474042"/>
    </source>
</evidence>
<reference evidence="2 3" key="1">
    <citation type="submission" date="2020-01" db="EMBL/GenBank/DDBJ databases">
        <title>Genome sequence of a 1,3-propanediol producer, Clostridium butyricum S3.</title>
        <authorList>
            <person name="Zhou J."/>
        </authorList>
    </citation>
    <scope>NUCLEOTIDE SEQUENCE [LARGE SCALE GENOMIC DNA]</scope>
    <source>
        <strain evidence="2 3">S3</strain>
    </source>
</reference>
<dbReference type="GO" id="GO:0005886">
    <property type="term" value="C:plasma membrane"/>
    <property type="evidence" value="ECO:0007669"/>
    <property type="project" value="TreeGrafter"/>
</dbReference>
<evidence type="ECO:0000313" key="2">
    <source>
        <dbReference type="EMBL" id="NAS19445.1"/>
    </source>
</evidence>
<dbReference type="InterPro" id="IPR000644">
    <property type="entry name" value="CBS_dom"/>
</dbReference>
<dbReference type="SUPFAM" id="SSF54631">
    <property type="entry name" value="CBS-domain pair"/>
    <property type="match status" value="1"/>
</dbReference>
<proteinExistence type="predicted"/>
<dbReference type="InterPro" id="IPR046342">
    <property type="entry name" value="CBS_dom_sf"/>
</dbReference>
<comment type="caution">
    <text evidence="2">The sequence shown here is derived from an EMBL/GenBank/DDBJ whole genome shotgun (WGS) entry which is preliminary data.</text>
</comment>
<dbReference type="NCBIfam" id="TIGR00254">
    <property type="entry name" value="GGDEF"/>
    <property type="match status" value="1"/>
</dbReference>
<dbReference type="Pfam" id="PF00571">
    <property type="entry name" value="CBS"/>
    <property type="match status" value="1"/>
</dbReference>
<dbReference type="InterPro" id="IPR043128">
    <property type="entry name" value="Rev_trsase/Diguanyl_cyclase"/>
</dbReference>
<dbReference type="Proteomes" id="UP000474042">
    <property type="component" value="Unassembled WGS sequence"/>
</dbReference>
<sequence length="280" mass="32189">MMRRVLDIMDKNFYKVDILKGIKEVQNIFYEKNIKYSAVYDNERLVGVLTLRELVIANPNSIVENVMTDRYTCVGCKSYIWKVKEIYDSIGGIDAIFVKDKNDIVGYVSKTSINIELGKHIDLLTGLYKNDYLFYNAYKLIKNRKPMSLIFIDINEFGYINKKYGHIYGDIILENIADILRKNSTSDTFSCRYAGDEFAILTSDSIDKCKLFAEKLIADTKEYKFLRNIPVSISIGITDYDFKNISNENTMDIIKNLINTASIASTKAKESNKNLVIIKI</sequence>
<dbReference type="GO" id="GO:0052621">
    <property type="term" value="F:diguanylate cyclase activity"/>
    <property type="evidence" value="ECO:0007669"/>
    <property type="project" value="TreeGrafter"/>
</dbReference>
<dbReference type="AlphaFoldDB" id="A0A6L9EUC7"/>
<dbReference type="GO" id="GO:0043709">
    <property type="term" value="P:cell adhesion involved in single-species biofilm formation"/>
    <property type="evidence" value="ECO:0007669"/>
    <property type="project" value="TreeGrafter"/>
</dbReference>
<dbReference type="EMBL" id="WOFV02000074">
    <property type="protein sequence ID" value="NAS19445.1"/>
    <property type="molecule type" value="Genomic_DNA"/>
</dbReference>
<organism evidence="2 3">
    <name type="scientific">Clostridium butyricum</name>
    <dbReference type="NCBI Taxonomy" id="1492"/>
    <lineage>
        <taxon>Bacteria</taxon>
        <taxon>Bacillati</taxon>
        <taxon>Bacillota</taxon>
        <taxon>Clostridia</taxon>
        <taxon>Eubacteriales</taxon>
        <taxon>Clostridiaceae</taxon>
        <taxon>Clostridium</taxon>
    </lineage>
</organism>
<protein>
    <submittedName>
        <fullName evidence="2">Diguanylate cyclase</fullName>
    </submittedName>
</protein>
<dbReference type="InterPro" id="IPR000160">
    <property type="entry name" value="GGDEF_dom"/>
</dbReference>
<name>A0A6L9EUC7_CLOBU</name>
<dbReference type="PANTHER" id="PTHR45138:SF9">
    <property type="entry name" value="DIGUANYLATE CYCLASE DGCM-RELATED"/>
    <property type="match status" value="1"/>
</dbReference>